<accession>A0A376BZS4</accession>
<proteinExistence type="predicted"/>
<reference evidence="1 2" key="1">
    <citation type="submission" date="2018-06" db="EMBL/GenBank/DDBJ databases">
        <authorList>
            <consortium name="Pathogen Informatics"/>
            <person name="Doyle S."/>
        </authorList>
    </citation>
    <scope>NUCLEOTIDE SEQUENCE [LARGE SCALE GENOMIC DNA]</scope>
    <source>
        <strain evidence="1 2">NCTC11661</strain>
    </source>
</reference>
<sequence>MLDFVGNSKVLSNSFQQFPTVFQHTFLYKYLFFNELDLLDLLESKIAYILTALKKIKIKTAVESRQNYPFHPYLNEGLQGSLQRGAAAYPSQQRK</sequence>
<dbReference type="AlphaFoldDB" id="A0A376BZS4"/>
<organism evidence="1 2">
    <name type="scientific">Bergeyella zoohelcum</name>
    <dbReference type="NCBI Taxonomy" id="1015"/>
    <lineage>
        <taxon>Bacteria</taxon>
        <taxon>Pseudomonadati</taxon>
        <taxon>Bacteroidota</taxon>
        <taxon>Flavobacteriia</taxon>
        <taxon>Flavobacteriales</taxon>
        <taxon>Weeksellaceae</taxon>
        <taxon>Bergeyella</taxon>
    </lineage>
</organism>
<evidence type="ECO:0000313" key="2">
    <source>
        <dbReference type="Proteomes" id="UP000255515"/>
    </source>
</evidence>
<gene>
    <name evidence="1" type="ORF">NCTC11661_00829</name>
</gene>
<dbReference type="EMBL" id="UFTJ01000001">
    <property type="protein sequence ID" value="SSZ47163.1"/>
    <property type="molecule type" value="Genomic_DNA"/>
</dbReference>
<evidence type="ECO:0000313" key="1">
    <source>
        <dbReference type="EMBL" id="SSZ47163.1"/>
    </source>
</evidence>
<protein>
    <submittedName>
        <fullName evidence="1">Uncharacterized protein</fullName>
    </submittedName>
</protein>
<name>A0A376BZS4_9FLAO</name>
<dbReference type="Proteomes" id="UP000255515">
    <property type="component" value="Unassembled WGS sequence"/>
</dbReference>